<sequence length="83" mass="9356">DYLTEWKKNGNKGPVSQGDCIEFCKLELIRKERGCVDFFNSYPHNEPLCDTGCTDFVCSNGYKDVDGMSESLIKFGKICADKC</sequence>
<feature type="non-terminal residue" evidence="1">
    <location>
        <position position="1"/>
    </location>
</feature>
<proteinExistence type="predicted"/>
<accession>A0AAV1YTV0</accession>
<keyword evidence="2" id="KW-1185">Reference proteome</keyword>
<dbReference type="Proteomes" id="UP001497382">
    <property type="component" value="Unassembled WGS sequence"/>
</dbReference>
<dbReference type="EMBL" id="CAXIEN010000005">
    <property type="protein sequence ID" value="CAL1262361.1"/>
    <property type="molecule type" value="Genomic_DNA"/>
</dbReference>
<feature type="non-terminal residue" evidence="1">
    <location>
        <position position="83"/>
    </location>
</feature>
<evidence type="ECO:0000313" key="1">
    <source>
        <dbReference type="EMBL" id="CAL1262361.1"/>
    </source>
</evidence>
<organism evidence="1 2">
    <name type="scientific">Larinioides sclopetarius</name>
    <dbReference type="NCBI Taxonomy" id="280406"/>
    <lineage>
        <taxon>Eukaryota</taxon>
        <taxon>Metazoa</taxon>
        <taxon>Ecdysozoa</taxon>
        <taxon>Arthropoda</taxon>
        <taxon>Chelicerata</taxon>
        <taxon>Arachnida</taxon>
        <taxon>Araneae</taxon>
        <taxon>Araneomorphae</taxon>
        <taxon>Entelegynae</taxon>
        <taxon>Araneoidea</taxon>
        <taxon>Araneidae</taxon>
        <taxon>Larinioides</taxon>
    </lineage>
</organism>
<evidence type="ECO:0000313" key="2">
    <source>
        <dbReference type="Proteomes" id="UP001497382"/>
    </source>
</evidence>
<name>A0AAV1YTV0_9ARAC</name>
<protein>
    <submittedName>
        <fullName evidence="1">Uncharacterized protein</fullName>
    </submittedName>
</protein>
<gene>
    <name evidence="1" type="ORF">LARSCL_LOCUS948</name>
</gene>
<reference evidence="1 2" key="1">
    <citation type="submission" date="2024-04" db="EMBL/GenBank/DDBJ databases">
        <authorList>
            <person name="Rising A."/>
            <person name="Reimegard J."/>
            <person name="Sonavane S."/>
            <person name="Akerstrom W."/>
            <person name="Nylinder S."/>
            <person name="Hedman E."/>
            <person name="Kallberg Y."/>
        </authorList>
    </citation>
    <scope>NUCLEOTIDE SEQUENCE [LARGE SCALE GENOMIC DNA]</scope>
</reference>
<dbReference type="AlphaFoldDB" id="A0AAV1YTV0"/>
<comment type="caution">
    <text evidence="1">The sequence shown here is derived from an EMBL/GenBank/DDBJ whole genome shotgun (WGS) entry which is preliminary data.</text>
</comment>